<evidence type="ECO:0000259" key="1">
    <source>
        <dbReference type="PROSITE" id="PS51186"/>
    </source>
</evidence>
<reference evidence="2 3" key="1">
    <citation type="submission" date="2019-11" db="EMBL/GenBank/DDBJ databases">
        <title>Whole Genome Sequencing and Comparative Genomic Analyses of Lysinibacillus pakistanensis LZH-9, a Halotolerant Strain with Excellent COD Removal Capability.</title>
        <authorList>
            <person name="Zhou H."/>
        </authorList>
    </citation>
    <scope>NUCLEOTIDE SEQUENCE [LARGE SCALE GENOMIC DNA]</scope>
    <source>
        <strain evidence="2 3">LZH-9</strain>
    </source>
</reference>
<evidence type="ECO:0000313" key="2">
    <source>
        <dbReference type="EMBL" id="QGG50062.1"/>
    </source>
</evidence>
<name>A0ABX6D836_9BACI</name>
<feature type="domain" description="N-acetyltransferase" evidence="1">
    <location>
        <begin position="1"/>
        <end position="154"/>
    </location>
</feature>
<dbReference type="Gene3D" id="3.40.630.30">
    <property type="match status" value="1"/>
</dbReference>
<dbReference type="RefSeq" id="WP_369594630.1">
    <property type="nucleotide sequence ID" value="NZ_CP045835.1"/>
</dbReference>
<dbReference type="CDD" id="cd04301">
    <property type="entry name" value="NAT_SF"/>
    <property type="match status" value="1"/>
</dbReference>
<dbReference type="PROSITE" id="PS51186">
    <property type="entry name" value="GNAT"/>
    <property type="match status" value="1"/>
</dbReference>
<dbReference type="Proteomes" id="UP000373269">
    <property type="component" value="Chromosome"/>
</dbReference>
<dbReference type="InterPro" id="IPR016181">
    <property type="entry name" value="Acyl_CoA_acyltransferase"/>
</dbReference>
<dbReference type="Pfam" id="PF00583">
    <property type="entry name" value="Acetyltransf_1"/>
    <property type="match status" value="1"/>
</dbReference>
<accession>A0ABX6D836</accession>
<dbReference type="EMBL" id="CP045835">
    <property type="protein sequence ID" value="QGG50062.1"/>
    <property type="molecule type" value="Genomic_DNA"/>
</dbReference>
<organism evidence="2 3">
    <name type="scientific">Lysinibacillus pakistanensis</name>
    <dbReference type="NCBI Taxonomy" id="759811"/>
    <lineage>
        <taxon>Bacteria</taxon>
        <taxon>Bacillati</taxon>
        <taxon>Bacillota</taxon>
        <taxon>Bacilli</taxon>
        <taxon>Bacillales</taxon>
        <taxon>Bacillaceae</taxon>
        <taxon>Lysinibacillus</taxon>
    </lineage>
</organism>
<proteinExistence type="predicted"/>
<dbReference type="InterPro" id="IPR000182">
    <property type="entry name" value="GNAT_dom"/>
</dbReference>
<dbReference type="SUPFAM" id="SSF55729">
    <property type="entry name" value="Acyl-CoA N-acyltransferases (Nat)"/>
    <property type="match status" value="1"/>
</dbReference>
<sequence length="367" mass="42589">MEIRLFKIDEITLLMESIHRIWAKNHILSVDEQLVRFMFYDNPNRKLLTDDDHITFVGAWIDGKVVGLLGAMPFEFNDCGKKGLAITLANWIVDPDYRDSGAGLALLDFVQAFNPNIILAMGLSEEAAKLYKLMRWSFIEDIPRWIGLNNKELTIQAILNGNEQPLRYVESLKVLEVNSSLSCFEIASLQEEEWEQFNNSFFAKGSIGIKRDFQFINWRYFKHPTFNYRKFVCKDSSGITGLLIVRIELIQSKYKIGRIVEFIAKNQDSAVKLANELVALDSEILFYDFYCYSSISSWGLEAIGFKRTFTSEEDLFMLPTRFQPIDYLNTKLMTAMYISDKQTYRLNHIADQLWYITKGDADQDRPN</sequence>
<evidence type="ECO:0000313" key="3">
    <source>
        <dbReference type="Proteomes" id="UP000373269"/>
    </source>
</evidence>
<gene>
    <name evidence="2" type="ORF">GDS87_03500</name>
</gene>
<protein>
    <submittedName>
        <fullName evidence="2">GNAT family N-acetyltransferase</fullName>
    </submittedName>
</protein>
<keyword evidence="3" id="KW-1185">Reference proteome</keyword>